<dbReference type="EMBL" id="JAGMUU010000031">
    <property type="protein sequence ID" value="KAH7118563.1"/>
    <property type="molecule type" value="Genomic_DNA"/>
</dbReference>
<keyword evidence="5" id="KW-1185">Reference proteome</keyword>
<comment type="caution">
    <text evidence="4">The sequence shown here is derived from an EMBL/GenBank/DDBJ whole genome shotgun (WGS) entry which is preliminary data.</text>
</comment>
<dbReference type="PANTHER" id="PTHR42748:SF28">
    <property type="entry name" value="NMRA-LIKE DOMAIN-CONTAINING PROTEIN"/>
    <property type="match status" value="1"/>
</dbReference>
<organism evidence="4 5">
    <name type="scientific">Dactylonectria estremocensis</name>
    <dbReference type="NCBI Taxonomy" id="1079267"/>
    <lineage>
        <taxon>Eukaryota</taxon>
        <taxon>Fungi</taxon>
        <taxon>Dikarya</taxon>
        <taxon>Ascomycota</taxon>
        <taxon>Pezizomycotina</taxon>
        <taxon>Sordariomycetes</taxon>
        <taxon>Hypocreomycetidae</taxon>
        <taxon>Hypocreales</taxon>
        <taxon>Nectriaceae</taxon>
        <taxon>Dactylonectria</taxon>
    </lineage>
</organism>
<accession>A0A9P9IEB5</accession>
<proteinExistence type="inferred from homology"/>
<name>A0A9P9IEB5_9HYPO</name>
<dbReference type="InterPro" id="IPR002347">
    <property type="entry name" value="SDR_fam"/>
</dbReference>
<dbReference type="GO" id="GO:0005634">
    <property type="term" value="C:nucleus"/>
    <property type="evidence" value="ECO:0007669"/>
    <property type="project" value="TreeGrafter"/>
</dbReference>
<keyword evidence="2" id="KW-0521">NADP</keyword>
<sequence>MGSLAVQKVAIVTGSSLIHVIATRQSGIGLDLAKHLHGRGYKVVLTARREELIQAEAALLDPTGETAIFVKCDVSSYASQKDLFQATWDKWGRLDVLVANAGCVDHDSKHNLTRKDAAVTDLPAEPNTKATDINYKGAIYGITLSGHFMRHNPTPGGKIIITGSMIGVHPCPTFPEYCGSKAAVHQYARAVAPMLIQENVTINVVMPGAVETPAMPDFATAFLPGHLVVKPVLMAAYDLYLDDESRGRTGELVEVAHDKLFFYEVAEYKGGDVSYRNTLAYEPWFAYIHGQNSNLANALKGPPGQASMIIAVTGATGSQGGGVVNIMKTTPGWSIRAVTRNPGSEAAKKLAAEGIEVVQASFDDEETLVAAFKDVHAVYAVTNWWEHLFTGKSQDESGELEEKQGMTIARAAARTPSVEHYIWSTTPSANRDFNGEHVTPHMDYKANVDARIKSELPELAAKTTYLYFGYYPQNMFTFPFIKPIEHPPNSGTFIQIMPSRPDAIVLNSGDMTVNPGIWVRQVLAKGASTFGKYSNVALEKWTFQQMMDTWSEVTGKKGVYIPCTIEQYAAMWGPAGYELGLQFKYGEMCDPWEEREGHLGVKELDLDVNEVVGFRGVMEKMKNWP</sequence>
<dbReference type="Pfam" id="PF05368">
    <property type="entry name" value="NmrA"/>
    <property type="match status" value="1"/>
</dbReference>
<evidence type="ECO:0000256" key="2">
    <source>
        <dbReference type="ARBA" id="ARBA00022857"/>
    </source>
</evidence>
<evidence type="ECO:0000313" key="4">
    <source>
        <dbReference type="EMBL" id="KAH7118563.1"/>
    </source>
</evidence>
<dbReference type="Gene3D" id="3.40.50.720">
    <property type="entry name" value="NAD(P)-binding Rossmann-like Domain"/>
    <property type="match status" value="2"/>
</dbReference>
<dbReference type="Proteomes" id="UP000717696">
    <property type="component" value="Unassembled WGS sequence"/>
</dbReference>
<dbReference type="InterPro" id="IPR051164">
    <property type="entry name" value="NmrA-like_oxidored"/>
</dbReference>
<dbReference type="InterPro" id="IPR036291">
    <property type="entry name" value="NAD(P)-bd_dom_sf"/>
</dbReference>
<dbReference type="AlphaFoldDB" id="A0A9P9IEB5"/>
<dbReference type="InterPro" id="IPR008030">
    <property type="entry name" value="NmrA-like"/>
</dbReference>
<dbReference type="OrthoDB" id="300709at2759"/>
<evidence type="ECO:0000313" key="5">
    <source>
        <dbReference type="Proteomes" id="UP000717696"/>
    </source>
</evidence>
<dbReference type="CDD" id="cd05251">
    <property type="entry name" value="NmrA_like_SDR_a"/>
    <property type="match status" value="1"/>
</dbReference>
<dbReference type="Pfam" id="PF00106">
    <property type="entry name" value="adh_short"/>
    <property type="match status" value="1"/>
</dbReference>
<evidence type="ECO:0000256" key="1">
    <source>
        <dbReference type="ARBA" id="ARBA00006328"/>
    </source>
</evidence>
<feature type="domain" description="NmrA-like" evidence="3">
    <location>
        <begin position="309"/>
        <end position="570"/>
    </location>
</feature>
<dbReference type="PANTHER" id="PTHR42748">
    <property type="entry name" value="NITROGEN METABOLITE REPRESSION PROTEIN NMRA FAMILY MEMBER"/>
    <property type="match status" value="1"/>
</dbReference>
<protein>
    <recommendedName>
        <fullName evidence="3">NmrA-like domain-containing protein</fullName>
    </recommendedName>
</protein>
<dbReference type="PROSITE" id="PS00061">
    <property type="entry name" value="ADH_SHORT"/>
    <property type="match status" value="1"/>
</dbReference>
<dbReference type="PRINTS" id="PR00081">
    <property type="entry name" value="GDHRDH"/>
</dbReference>
<evidence type="ECO:0000259" key="3">
    <source>
        <dbReference type="Pfam" id="PF05368"/>
    </source>
</evidence>
<dbReference type="InterPro" id="IPR020904">
    <property type="entry name" value="Sc_DH/Rdtase_CS"/>
</dbReference>
<reference evidence="4" key="1">
    <citation type="journal article" date="2021" name="Nat. Commun.">
        <title>Genetic determinants of endophytism in the Arabidopsis root mycobiome.</title>
        <authorList>
            <person name="Mesny F."/>
            <person name="Miyauchi S."/>
            <person name="Thiergart T."/>
            <person name="Pickel B."/>
            <person name="Atanasova L."/>
            <person name="Karlsson M."/>
            <person name="Huettel B."/>
            <person name="Barry K.W."/>
            <person name="Haridas S."/>
            <person name="Chen C."/>
            <person name="Bauer D."/>
            <person name="Andreopoulos W."/>
            <person name="Pangilinan J."/>
            <person name="LaButti K."/>
            <person name="Riley R."/>
            <person name="Lipzen A."/>
            <person name="Clum A."/>
            <person name="Drula E."/>
            <person name="Henrissat B."/>
            <person name="Kohler A."/>
            <person name="Grigoriev I.V."/>
            <person name="Martin F.M."/>
            <person name="Hacquard S."/>
        </authorList>
    </citation>
    <scope>NUCLEOTIDE SEQUENCE</scope>
    <source>
        <strain evidence="4">MPI-CAGE-AT-0021</strain>
    </source>
</reference>
<gene>
    <name evidence="4" type="ORF">B0J13DRAFT_590000</name>
</gene>
<dbReference type="SUPFAM" id="SSF51735">
    <property type="entry name" value="NAD(P)-binding Rossmann-fold domains"/>
    <property type="match status" value="2"/>
</dbReference>
<dbReference type="Gene3D" id="3.90.25.10">
    <property type="entry name" value="UDP-galactose 4-epimerase, domain 1"/>
    <property type="match status" value="1"/>
</dbReference>
<comment type="similarity">
    <text evidence="1">Belongs to the NmrA-type oxidoreductase family.</text>
</comment>